<protein>
    <submittedName>
        <fullName evidence="2">ORF12</fullName>
    </submittedName>
</protein>
<feature type="region of interest" description="Disordered" evidence="1">
    <location>
        <begin position="1"/>
        <end position="32"/>
    </location>
</feature>
<evidence type="ECO:0000313" key="2">
    <source>
        <dbReference type="EMBL" id="APY28358.1"/>
    </source>
</evidence>
<reference evidence="3" key="1">
    <citation type="journal article" date="2017" name="Virology">
        <title>A novel pathogenic aviadenovirus from red-bellied parrots (Poicephalus rufiventris) unveils deep recombination events among avian host lineages.</title>
        <authorList>
            <person name="Das S."/>
            <person name="Fearnside K."/>
            <person name="Sarker S."/>
            <person name="Forwood J.K."/>
            <person name="Raidal S.R."/>
        </authorList>
    </citation>
    <scope>NUCLEOTIDE SEQUENCE [LARGE SCALE GENOMIC DNA]</scope>
</reference>
<evidence type="ECO:0000256" key="1">
    <source>
        <dbReference type="SAM" id="MobiDB-lite"/>
    </source>
</evidence>
<keyword evidence="3" id="KW-1185">Reference proteome</keyword>
<dbReference type="Proteomes" id="UP000241841">
    <property type="component" value="Segment"/>
</dbReference>
<name>A0A1P8SW75_9ADEN</name>
<accession>A0A1P8SW75</accession>
<proteinExistence type="predicted"/>
<sequence>MEGISEEESPLKRNNGHPPQTEAPFIPNRITRREHVVRAAGNNGGDF</sequence>
<dbReference type="EMBL" id="KX577802">
    <property type="protein sequence ID" value="APY28358.1"/>
    <property type="molecule type" value="Genomic_DNA"/>
</dbReference>
<evidence type="ECO:0000313" key="3">
    <source>
        <dbReference type="Proteomes" id="UP000241841"/>
    </source>
</evidence>
<organism evidence="2 3">
    <name type="scientific">psittacine adenovirus 4</name>
    <dbReference type="NCBI Taxonomy" id="2773287"/>
    <lineage>
        <taxon>Viruses</taxon>
        <taxon>Varidnaviria</taxon>
        <taxon>Bamfordvirae</taxon>
        <taxon>Preplasmiviricota</taxon>
        <taxon>Polisuviricotina</taxon>
        <taxon>Pharingeaviricetes</taxon>
        <taxon>Rowavirales</taxon>
        <taxon>Adenoviridae</taxon>
        <taxon>Aviadenovirus</taxon>
        <taxon>Aviadenovirus rubri</taxon>
        <taxon>Psittacine aviadenovirus B</taxon>
    </lineage>
</organism>